<feature type="domain" description="V-ATPase proteolipid subunit C-like" evidence="9">
    <location>
        <begin position="20"/>
        <end position="79"/>
    </location>
</feature>
<dbReference type="STRING" id="5866.A0A061DA31"/>
<evidence type="ECO:0000313" key="11">
    <source>
        <dbReference type="Proteomes" id="UP000033188"/>
    </source>
</evidence>
<dbReference type="InterPro" id="IPR000245">
    <property type="entry name" value="ATPase_proteolipid_csu"/>
</dbReference>
<dbReference type="InterPro" id="IPR035921">
    <property type="entry name" value="F/V-ATP_Csub_sf"/>
</dbReference>
<dbReference type="Gene3D" id="1.20.120.610">
    <property type="entry name" value="lithium bound rotor ring of v- atpase"/>
    <property type="match status" value="1"/>
</dbReference>
<feature type="transmembrane region" description="Helical" evidence="8">
    <location>
        <begin position="147"/>
        <end position="168"/>
    </location>
</feature>
<evidence type="ECO:0000256" key="1">
    <source>
        <dbReference type="ARBA" id="ARBA00004141"/>
    </source>
</evidence>
<dbReference type="EMBL" id="LK391709">
    <property type="protein sequence ID" value="CDR97383.1"/>
    <property type="molecule type" value="Genomic_DNA"/>
</dbReference>
<dbReference type="OrthoDB" id="10264021at2759"/>
<dbReference type="Pfam" id="PF00137">
    <property type="entry name" value="ATP-synt_C"/>
    <property type="match status" value="2"/>
</dbReference>
<feature type="domain" description="V-ATPase proteolipid subunit C-like" evidence="9">
    <location>
        <begin position="119"/>
        <end position="167"/>
    </location>
</feature>
<dbReference type="KEGG" id="bbig:BBBOND_0312860"/>
<sequence>MAESWSEVFSRIPPHFWGHMGIFLSLGLSVLGAAWGILLCGPSIMGGSIKEPRITVKNLVSVIFCEAVGIYGLIVAVLLVNASLHFTAIECPKDFKADLTVTGKYFVEVYRGYSMFATGLIVGLSNLACGSCALADAQKPQLFVKILMVEIFAGVLGLFGVITGVVLISTAP</sequence>
<feature type="transmembrane region" description="Helical" evidence="8">
    <location>
        <begin position="59"/>
        <end position="80"/>
    </location>
</feature>
<reference evidence="11" key="1">
    <citation type="journal article" date="2014" name="Nucleic Acids Res.">
        <title>The evolutionary dynamics of variant antigen genes in Babesia reveal a history of genomic innovation underlying host-parasite interaction.</title>
        <authorList>
            <person name="Jackson A.P."/>
            <person name="Otto T.D."/>
            <person name="Darby A."/>
            <person name="Ramaprasad A."/>
            <person name="Xia D."/>
            <person name="Echaide I.E."/>
            <person name="Farber M."/>
            <person name="Gahlot S."/>
            <person name="Gamble J."/>
            <person name="Gupta D."/>
            <person name="Gupta Y."/>
            <person name="Jackson L."/>
            <person name="Malandrin L."/>
            <person name="Malas T.B."/>
            <person name="Moussa E."/>
            <person name="Nair M."/>
            <person name="Reid A.J."/>
            <person name="Sanders M."/>
            <person name="Sharma J."/>
            <person name="Tracey A."/>
            <person name="Quail M.A."/>
            <person name="Weir W."/>
            <person name="Wastling J.M."/>
            <person name="Hall N."/>
            <person name="Willadsen P."/>
            <person name="Lingelbach K."/>
            <person name="Shiels B."/>
            <person name="Tait A."/>
            <person name="Berriman M."/>
            <person name="Allred D.R."/>
            <person name="Pain A."/>
        </authorList>
    </citation>
    <scope>NUCLEOTIDE SEQUENCE [LARGE SCALE GENOMIC DNA]</scope>
    <source>
        <strain evidence="11">Bond</strain>
    </source>
</reference>
<dbReference type="PRINTS" id="PR00122">
    <property type="entry name" value="VACATPASE"/>
</dbReference>
<evidence type="ECO:0000256" key="8">
    <source>
        <dbReference type="RuleBase" id="RU363060"/>
    </source>
</evidence>
<keyword evidence="7 8" id="KW-0472">Membrane</keyword>
<dbReference type="RefSeq" id="XP_012769569.1">
    <property type="nucleotide sequence ID" value="XM_012914115.1"/>
</dbReference>
<accession>A0A061DA31</accession>
<dbReference type="PANTHER" id="PTHR10263">
    <property type="entry name" value="V-TYPE PROTON ATPASE PROTEOLIPID SUBUNIT"/>
    <property type="match status" value="1"/>
</dbReference>
<comment type="similarity">
    <text evidence="2 8">Belongs to the V-ATPase proteolipid subunit family.</text>
</comment>
<proteinExistence type="inferred from homology"/>
<evidence type="ECO:0000256" key="4">
    <source>
        <dbReference type="ARBA" id="ARBA00022692"/>
    </source>
</evidence>
<dbReference type="AlphaFoldDB" id="A0A061DA31"/>
<keyword evidence="6 8" id="KW-0406">Ion transport</keyword>
<dbReference type="CDD" id="cd18178">
    <property type="entry name" value="ATP-synt_Vo_c_ATP6F_rpt2"/>
    <property type="match status" value="1"/>
</dbReference>
<gene>
    <name evidence="10" type="ORF">BBBOND_0312860</name>
</gene>
<organism evidence="10 11">
    <name type="scientific">Babesia bigemina</name>
    <dbReference type="NCBI Taxonomy" id="5866"/>
    <lineage>
        <taxon>Eukaryota</taxon>
        <taxon>Sar</taxon>
        <taxon>Alveolata</taxon>
        <taxon>Apicomplexa</taxon>
        <taxon>Aconoidasida</taxon>
        <taxon>Piroplasmida</taxon>
        <taxon>Babesiidae</taxon>
        <taxon>Babesia</taxon>
    </lineage>
</organism>
<dbReference type="GeneID" id="24565924"/>
<dbReference type="VEuPathDB" id="PiroplasmaDB:BBBOND_0312860"/>
<evidence type="ECO:0000256" key="7">
    <source>
        <dbReference type="ARBA" id="ARBA00023136"/>
    </source>
</evidence>
<dbReference type="InterPro" id="IPR002379">
    <property type="entry name" value="ATPase_proteolipid_c-like_dom"/>
</dbReference>
<dbReference type="SUPFAM" id="SSF81333">
    <property type="entry name" value="F1F0 ATP synthase subunit C"/>
    <property type="match status" value="2"/>
</dbReference>
<keyword evidence="5 8" id="KW-1133">Transmembrane helix</keyword>
<feature type="transmembrane region" description="Helical" evidence="8">
    <location>
        <begin position="113"/>
        <end position="135"/>
    </location>
</feature>
<keyword evidence="11" id="KW-1185">Reference proteome</keyword>
<dbReference type="GO" id="GO:0033179">
    <property type="term" value="C:proton-transporting V-type ATPase, V0 domain"/>
    <property type="evidence" value="ECO:0007669"/>
    <property type="project" value="InterPro"/>
</dbReference>
<dbReference type="OMA" id="TSPYMWG"/>
<feature type="transmembrane region" description="Helical" evidence="8">
    <location>
        <begin position="16"/>
        <end position="38"/>
    </location>
</feature>
<name>A0A061DA31_BABBI</name>
<keyword evidence="4 8" id="KW-0812">Transmembrane</keyword>
<keyword evidence="3 8" id="KW-0813">Transport</keyword>
<comment type="subcellular location">
    <subcellularLocation>
        <location evidence="1">Membrane</location>
        <topology evidence="1">Multi-pass membrane protein</topology>
    </subcellularLocation>
</comment>
<dbReference type="GO" id="GO:0046961">
    <property type="term" value="F:proton-transporting ATPase activity, rotational mechanism"/>
    <property type="evidence" value="ECO:0007669"/>
    <property type="project" value="InterPro"/>
</dbReference>
<dbReference type="Proteomes" id="UP000033188">
    <property type="component" value="Chromosome 3"/>
</dbReference>
<protein>
    <submittedName>
        <fullName evidence="10">ATP synthase subunit C domain containing protein, putative</fullName>
    </submittedName>
</protein>
<evidence type="ECO:0000313" key="10">
    <source>
        <dbReference type="EMBL" id="CDR97383.1"/>
    </source>
</evidence>
<dbReference type="CDD" id="cd18177">
    <property type="entry name" value="ATP-synt_Vo_c_ATP6F_rpt1"/>
    <property type="match status" value="1"/>
</dbReference>
<evidence type="ECO:0000256" key="6">
    <source>
        <dbReference type="ARBA" id="ARBA00023065"/>
    </source>
</evidence>
<evidence type="ECO:0000256" key="5">
    <source>
        <dbReference type="ARBA" id="ARBA00022989"/>
    </source>
</evidence>
<evidence type="ECO:0000259" key="9">
    <source>
        <dbReference type="Pfam" id="PF00137"/>
    </source>
</evidence>
<evidence type="ECO:0000256" key="2">
    <source>
        <dbReference type="ARBA" id="ARBA00007296"/>
    </source>
</evidence>
<evidence type="ECO:0000256" key="3">
    <source>
        <dbReference type="ARBA" id="ARBA00022448"/>
    </source>
</evidence>